<dbReference type="EMBL" id="QGQD01000060">
    <property type="protein sequence ID" value="TLD00077.1"/>
    <property type="molecule type" value="Genomic_DNA"/>
</dbReference>
<gene>
    <name evidence="1" type="ORF">DSM106044_03167</name>
</gene>
<name>A0A4U8Q5Q1_9FIRM</name>
<evidence type="ECO:0000313" key="1">
    <source>
        <dbReference type="EMBL" id="TLD00077.1"/>
    </source>
</evidence>
<protein>
    <submittedName>
        <fullName evidence="1">Uncharacterized protein</fullName>
    </submittedName>
</protein>
<reference evidence="1 2" key="1">
    <citation type="journal article" date="2019" name="Anaerobe">
        <title>Detection of Robinsoniella peoriensis in multiple bone samples of a trauma patient.</title>
        <authorList>
            <person name="Schrottner P."/>
            <person name="Hartwich K."/>
            <person name="Bunk B."/>
            <person name="Schober I."/>
            <person name="Helbig S."/>
            <person name="Rudolph W.W."/>
            <person name="Gunzer F."/>
        </authorList>
    </citation>
    <scope>NUCLEOTIDE SEQUENCE [LARGE SCALE GENOMIC DNA]</scope>
    <source>
        <strain evidence="1 2">DSM 106044</strain>
    </source>
</reference>
<evidence type="ECO:0000313" key="2">
    <source>
        <dbReference type="Proteomes" id="UP000306509"/>
    </source>
</evidence>
<organism evidence="1 2">
    <name type="scientific">Robinsoniella peoriensis</name>
    <dbReference type="NCBI Taxonomy" id="180332"/>
    <lineage>
        <taxon>Bacteria</taxon>
        <taxon>Bacillati</taxon>
        <taxon>Bacillota</taxon>
        <taxon>Clostridia</taxon>
        <taxon>Lachnospirales</taxon>
        <taxon>Lachnospiraceae</taxon>
        <taxon>Robinsoniella</taxon>
    </lineage>
</organism>
<comment type="caution">
    <text evidence="1">The sequence shown here is derived from an EMBL/GenBank/DDBJ whole genome shotgun (WGS) entry which is preliminary data.</text>
</comment>
<dbReference type="Proteomes" id="UP000306509">
    <property type="component" value="Unassembled WGS sequence"/>
</dbReference>
<accession>A0A4U8Q5Q1</accession>
<sequence>MIIISGLFWKVAKKEALSITYGDWEFQREITIKEDGESAFTIGEYTYDDSKNKGIPSYIISSLSLKSIYEINAADGLSMHELPSGAIVKYYIQPVYQQSEITIKNMYTQKSCILLEPLPPKMKMIFTNLGEQKDFEEVYEAGEDGKYRYANK</sequence>
<proteinExistence type="predicted"/>
<keyword evidence="2" id="KW-1185">Reference proteome</keyword>
<dbReference type="AlphaFoldDB" id="A0A4U8Q5Q1"/>